<dbReference type="PANTHER" id="PTHR43798:SF31">
    <property type="entry name" value="AB HYDROLASE SUPERFAMILY PROTEIN YCLE"/>
    <property type="match status" value="1"/>
</dbReference>
<evidence type="ECO:0000313" key="3">
    <source>
        <dbReference type="Proteomes" id="UP000286954"/>
    </source>
</evidence>
<dbReference type="PANTHER" id="PTHR43798">
    <property type="entry name" value="MONOACYLGLYCEROL LIPASE"/>
    <property type="match status" value="1"/>
</dbReference>
<sequence length="290" mass="29895">MLKSLAAALTVAVTAVAASAEDRFVVERHGDAGAQTVLFVPGLASSGQTWDGAVGELGETADIHVFTLAGFAGVPAVETGSDGFIAGAAGAISDYIAQGGYSDVVLVGHSLGGQVALQVAARSSDAVSAVMVVDSVPFYARLFNPAATPEQAAASGEMFAAQMSSLPREQFLAMMGQGLPVQSLDTAFHATLTEWFAASDQAVIAAAFAEVSGRDFSSVLEEIDVPVLILAPWAPGAPVDAETLQTMYAAQYAPLENGSVEIVEGARHFLMIDQPAAFSARLARFLADNR</sequence>
<protein>
    <submittedName>
        <fullName evidence="2">Alpha/beta hydrolase fold protein</fullName>
    </submittedName>
</protein>
<proteinExistence type="predicted"/>
<dbReference type="GO" id="GO:0016787">
    <property type="term" value="F:hydrolase activity"/>
    <property type="evidence" value="ECO:0007669"/>
    <property type="project" value="UniProtKB-KW"/>
</dbReference>
<name>A0A3T0E9J9_9PROT</name>
<dbReference type="Pfam" id="PF12697">
    <property type="entry name" value="Abhydrolase_6"/>
    <property type="match status" value="1"/>
</dbReference>
<reference evidence="2 3" key="1">
    <citation type="submission" date="2016-12" db="EMBL/GenBank/DDBJ databases">
        <title>The genome of dimorphic prosthecate Glycocaulis alkaliphilus 6b-8t, isolated from crude oil dictates its adaptability in petroleum environments.</title>
        <authorList>
            <person name="Wu X.-L."/>
            <person name="Geng S."/>
        </authorList>
    </citation>
    <scope>NUCLEOTIDE SEQUENCE [LARGE SCALE GENOMIC DNA]</scope>
    <source>
        <strain evidence="2 3">6B-8</strain>
    </source>
</reference>
<gene>
    <name evidence="2" type="ORF">X907_1202</name>
</gene>
<dbReference type="Gene3D" id="3.40.50.1820">
    <property type="entry name" value="alpha/beta hydrolase"/>
    <property type="match status" value="1"/>
</dbReference>
<evidence type="ECO:0000313" key="2">
    <source>
        <dbReference type="EMBL" id="AZU03738.1"/>
    </source>
</evidence>
<dbReference type="Proteomes" id="UP000286954">
    <property type="component" value="Chromosome"/>
</dbReference>
<dbReference type="KEGG" id="gak:X907_1202"/>
<dbReference type="GO" id="GO:0016020">
    <property type="term" value="C:membrane"/>
    <property type="evidence" value="ECO:0007669"/>
    <property type="project" value="TreeGrafter"/>
</dbReference>
<dbReference type="AlphaFoldDB" id="A0A3T0E9J9"/>
<evidence type="ECO:0000256" key="1">
    <source>
        <dbReference type="ARBA" id="ARBA00022801"/>
    </source>
</evidence>
<dbReference type="SUPFAM" id="SSF53474">
    <property type="entry name" value="alpha/beta-Hydrolases"/>
    <property type="match status" value="1"/>
</dbReference>
<dbReference type="InterPro" id="IPR000073">
    <property type="entry name" value="AB_hydrolase_1"/>
</dbReference>
<accession>A0A3T0E9J9</accession>
<keyword evidence="1 2" id="KW-0378">Hydrolase</keyword>
<organism evidence="2 3">
    <name type="scientific">Glycocaulis alkaliphilus</name>
    <dbReference type="NCBI Taxonomy" id="1434191"/>
    <lineage>
        <taxon>Bacteria</taxon>
        <taxon>Pseudomonadati</taxon>
        <taxon>Pseudomonadota</taxon>
        <taxon>Alphaproteobacteria</taxon>
        <taxon>Maricaulales</taxon>
        <taxon>Maricaulaceae</taxon>
        <taxon>Glycocaulis</taxon>
    </lineage>
</organism>
<keyword evidence="3" id="KW-1185">Reference proteome</keyword>
<dbReference type="InterPro" id="IPR050266">
    <property type="entry name" value="AB_hydrolase_sf"/>
</dbReference>
<dbReference type="EMBL" id="CP018911">
    <property type="protein sequence ID" value="AZU03738.1"/>
    <property type="molecule type" value="Genomic_DNA"/>
</dbReference>
<dbReference type="InterPro" id="IPR029058">
    <property type="entry name" value="AB_hydrolase_fold"/>
</dbReference>